<comment type="subcellular location">
    <subcellularLocation>
        <location evidence="12">Cell membrane</location>
        <topology evidence="12">Multi-pass membrane protein</topology>
    </subcellularLocation>
    <subcellularLocation>
        <location evidence="1">Membrane</location>
        <topology evidence="1">Multi-pass membrane protein</topology>
    </subcellularLocation>
</comment>
<comment type="catalytic activity">
    <reaction evidence="12">
        <text>ATP + H2O + H(+)(in) = ADP + phosphate + 2 H(+)(out)</text>
        <dbReference type="Rhea" id="RHEA:20852"/>
        <dbReference type="ChEBI" id="CHEBI:15377"/>
        <dbReference type="ChEBI" id="CHEBI:15378"/>
        <dbReference type="ChEBI" id="CHEBI:30616"/>
        <dbReference type="ChEBI" id="CHEBI:43474"/>
        <dbReference type="ChEBI" id="CHEBI:456216"/>
        <dbReference type="EC" id="7.1.2.1"/>
    </reaction>
</comment>
<evidence type="ECO:0000256" key="6">
    <source>
        <dbReference type="ARBA" id="ARBA00022741"/>
    </source>
</evidence>
<dbReference type="GO" id="GO:0008553">
    <property type="term" value="F:P-type proton-exporting transporter activity"/>
    <property type="evidence" value="ECO:0007669"/>
    <property type="project" value="UniProtKB-UniRule"/>
</dbReference>
<dbReference type="FunFam" id="2.70.150.10:FF:000042">
    <property type="entry name" value="Plasma membrane ATPase"/>
    <property type="match status" value="1"/>
</dbReference>
<dbReference type="Pfam" id="PF00702">
    <property type="entry name" value="Hydrolase"/>
    <property type="match status" value="1"/>
</dbReference>
<keyword evidence="11 12" id="KW-0472">Membrane</keyword>
<dbReference type="Pfam" id="PF00690">
    <property type="entry name" value="Cation_ATPase_N"/>
    <property type="match status" value="1"/>
</dbReference>
<evidence type="ECO:0000256" key="5">
    <source>
        <dbReference type="ARBA" id="ARBA00022723"/>
    </source>
</evidence>
<dbReference type="GO" id="GO:0005886">
    <property type="term" value="C:plasma membrane"/>
    <property type="evidence" value="ECO:0007669"/>
    <property type="project" value="UniProtKB-SubCell"/>
</dbReference>
<dbReference type="NCBIfam" id="TIGR01647">
    <property type="entry name" value="ATPase-IIIA_H"/>
    <property type="match status" value="1"/>
</dbReference>
<dbReference type="InterPro" id="IPR023299">
    <property type="entry name" value="ATPase_P-typ_cyto_dom_N"/>
</dbReference>
<feature type="transmembrane region" description="Helical" evidence="12">
    <location>
        <begin position="327"/>
        <end position="350"/>
    </location>
</feature>
<feature type="transmembrane region" description="Helical" evidence="12">
    <location>
        <begin position="883"/>
        <end position="904"/>
    </location>
</feature>
<dbReference type="SMART" id="SM00831">
    <property type="entry name" value="Cation_ATPase_N"/>
    <property type="match status" value="1"/>
</dbReference>
<evidence type="ECO:0000259" key="13">
    <source>
        <dbReference type="SMART" id="SM00831"/>
    </source>
</evidence>
<dbReference type="SUPFAM" id="SSF81653">
    <property type="entry name" value="Calcium ATPase, transduction domain A"/>
    <property type="match status" value="1"/>
</dbReference>
<dbReference type="GO" id="GO:0046872">
    <property type="term" value="F:metal ion binding"/>
    <property type="evidence" value="ECO:0007669"/>
    <property type="project" value="UniProtKB-KW"/>
</dbReference>
<dbReference type="PANTHER" id="PTHR42861">
    <property type="entry name" value="CALCIUM-TRANSPORTING ATPASE"/>
    <property type="match status" value="1"/>
</dbReference>
<keyword evidence="12" id="KW-0813">Transport</keyword>
<protein>
    <recommendedName>
        <fullName evidence="12">Plasma membrane ATPase</fullName>
        <ecNumber evidence="12">7.1.2.1</ecNumber>
    </recommendedName>
</protein>
<dbReference type="AlphaFoldDB" id="A0A0H5QP08"/>
<accession>A0A0H5QP08</accession>
<dbReference type="Gene3D" id="3.40.1110.10">
    <property type="entry name" value="Calcium-transporting ATPase, cytoplasmic domain N"/>
    <property type="match status" value="1"/>
</dbReference>
<evidence type="ECO:0000256" key="3">
    <source>
        <dbReference type="ARBA" id="ARBA00022553"/>
    </source>
</evidence>
<feature type="transmembrane region" description="Helical" evidence="12">
    <location>
        <begin position="771"/>
        <end position="794"/>
    </location>
</feature>
<dbReference type="PROSITE" id="PS00154">
    <property type="entry name" value="ATPASE_E1_E2"/>
    <property type="match status" value="1"/>
</dbReference>
<dbReference type="EMBL" id="HACM01003321">
    <property type="protein sequence ID" value="CRZ03763.1"/>
    <property type="molecule type" value="Transcribed_RNA"/>
</dbReference>
<keyword evidence="4 12" id="KW-0812">Transmembrane</keyword>
<dbReference type="SFLD" id="SFLDF00027">
    <property type="entry name" value="p-type_atpase"/>
    <property type="match status" value="1"/>
</dbReference>
<feature type="transmembrane region" description="Helical" evidence="12">
    <location>
        <begin position="291"/>
        <end position="315"/>
    </location>
</feature>
<dbReference type="SUPFAM" id="SSF81665">
    <property type="entry name" value="Calcium ATPase, transmembrane domain M"/>
    <property type="match status" value="1"/>
</dbReference>
<sequence length="932" mass="101198">MADDQGRGDDVVIYKLNHKSSKFDLMEEPISEPAVPEAMTRTEVEDEHAVLNRVKTLELHEIHETFHSARNEKHRLSSPSIFAEQIKYSSGISSLEAKRLLEEYGRNELKENVKPKWKLFLEQFTAPMPLGIWLAIIIEACLESWLDAGVLLCLQMINGIVGFTEANKAGNAVAALKATLKPAAQVKRDSQWQTIDAALLVPGDCVTLSSGSAVPADCIVNEGTISVDQSALTGESLPVRITKGMQAQMGSTVARGEVEATVVATGMSTFYGKTAALLQIGGDELGELQKLLLRVVVTLLALSVLLCGTTLAYLLLEGEPFQSSVGFVVVLMVASIPIAMEVVVTATLALGSRELASHQAIVAHLSAIERLSGMDVLCSDKTGTLTLNKMMIQQECPVFSANTTRDNVLFSAALATKWNEPAKDALDTMILGAANIEDCKKYQQINYIPFDASIKRTESTVIDPEGNTFRVTKGAPHELLELCHNKASIEKAVEMGVIDLASRGVRSLAVAKTVAGDKWEMLGLLAFLDPPRPDSKATIKKAKEFGVVVKMITGDHQLVAVETAKAMELGNAQIVQCINGVLPTIDLQGEKLKVPLTLGDDYAEFIMSKDGFSQALPEHKYIIVEALKQHGYICGMTGDGVNDAPALKVASVGIAVQGATDAARAAAHIVLTAPGLNAVIEAIIISRRIFVRMHSFLVYRVAATFQLLVFFFVAVLAIHPHGYNASFPKFWSMPVIALIVITVLNDGTIVSIAYDNVTAPKTPQSWDMRKLWTLSTALGSVACLSSLLLLHLALDSNVPNSVYSWFGLSALSYDQVITSIYLKVSLSDFLTIFAARTGTHPCFSTSPSRVLFGAALFAVSCSTILSLFWPFDQGEALTWDSALFVWIYCLIWFVIQDAFKFFLFKITGDGRCSRKVEPQAKALQNIVVQPVQ</sequence>
<keyword evidence="3" id="KW-0597">Phosphoprotein</keyword>
<evidence type="ECO:0000256" key="1">
    <source>
        <dbReference type="ARBA" id="ARBA00004141"/>
    </source>
</evidence>
<proteinExistence type="inferred from homology"/>
<evidence type="ECO:0000313" key="14">
    <source>
        <dbReference type="EMBL" id="CRZ03763.1"/>
    </source>
</evidence>
<dbReference type="InterPro" id="IPR001757">
    <property type="entry name" value="P_typ_ATPase"/>
</dbReference>
<dbReference type="InterPro" id="IPR018303">
    <property type="entry name" value="ATPase_P-typ_P_site"/>
</dbReference>
<dbReference type="Gene3D" id="2.70.150.10">
    <property type="entry name" value="Calcium-transporting ATPase, cytoplasmic transduction domain A"/>
    <property type="match status" value="1"/>
</dbReference>
<dbReference type="InterPro" id="IPR036412">
    <property type="entry name" value="HAD-like_sf"/>
</dbReference>
<keyword evidence="12" id="KW-0375">Hydrogen ion transport</keyword>
<keyword evidence="5" id="KW-0479">Metal-binding</keyword>
<evidence type="ECO:0000256" key="7">
    <source>
        <dbReference type="ARBA" id="ARBA00022840"/>
    </source>
</evidence>
<feature type="transmembrane region" description="Helical" evidence="12">
    <location>
        <begin position="850"/>
        <end position="871"/>
    </location>
</feature>
<dbReference type="InterPro" id="IPR023214">
    <property type="entry name" value="HAD_sf"/>
</dbReference>
<keyword evidence="10 12" id="KW-1133">Transmembrane helix</keyword>
<keyword evidence="9 12" id="KW-1278">Translocase</keyword>
<evidence type="ECO:0000256" key="8">
    <source>
        <dbReference type="ARBA" id="ARBA00022842"/>
    </source>
</evidence>
<dbReference type="GO" id="GO:0120029">
    <property type="term" value="P:proton export across plasma membrane"/>
    <property type="evidence" value="ECO:0007669"/>
    <property type="project" value="UniProtKB-UniRule"/>
</dbReference>
<name>A0A0H5QP08_9EUKA</name>
<dbReference type="Gene3D" id="1.20.1110.10">
    <property type="entry name" value="Calcium-transporting ATPase, transmembrane domain"/>
    <property type="match status" value="1"/>
</dbReference>
<dbReference type="InterPro" id="IPR059000">
    <property type="entry name" value="ATPase_P-type_domA"/>
</dbReference>
<feature type="transmembrane region" description="Helical" evidence="12">
    <location>
        <begin position="697"/>
        <end position="718"/>
    </location>
</feature>
<dbReference type="NCBIfam" id="TIGR01494">
    <property type="entry name" value="ATPase_P-type"/>
    <property type="match status" value="2"/>
</dbReference>
<dbReference type="InterPro" id="IPR023298">
    <property type="entry name" value="ATPase_P-typ_TM_dom_sf"/>
</dbReference>
<evidence type="ECO:0000256" key="2">
    <source>
        <dbReference type="ARBA" id="ARBA00008804"/>
    </source>
</evidence>
<keyword evidence="6 12" id="KW-0547">Nucleotide-binding</keyword>
<feature type="transmembrane region" description="Helical" evidence="12">
    <location>
        <begin position="820"/>
        <end position="838"/>
    </location>
</feature>
<dbReference type="Gene3D" id="3.40.50.1000">
    <property type="entry name" value="HAD superfamily/HAD-like"/>
    <property type="match status" value="1"/>
</dbReference>
<dbReference type="InterPro" id="IPR004014">
    <property type="entry name" value="ATPase_P-typ_cation-transptr_N"/>
</dbReference>
<dbReference type="SFLD" id="SFLDG00002">
    <property type="entry name" value="C1.7:_P-type_atpase_like"/>
    <property type="match status" value="1"/>
</dbReference>
<dbReference type="Pfam" id="PF00122">
    <property type="entry name" value="E1-E2_ATPase"/>
    <property type="match status" value="1"/>
</dbReference>
<evidence type="ECO:0000256" key="10">
    <source>
        <dbReference type="ARBA" id="ARBA00022989"/>
    </source>
</evidence>
<keyword evidence="12" id="KW-0406">Ion transport</keyword>
<dbReference type="GO" id="GO:0016887">
    <property type="term" value="F:ATP hydrolysis activity"/>
    <property type="evidence" value="ECO:0007669"/>
    <property type="project" value="InterPro"/>
</dbReference>
<dbReference type="FunFam" id="3.40.50.1000:FF:000211">
    <property type="entry name" value="Plasma membrane ATPase"/>
    <property type="match status" value="1"/>
</dbReference>
<keyword evidence="8 12" id="KW-0460">Magnesium</keyword>
<dbReference type="InterPro" id="IPR006534">
    <property type="entry name" value="P-type_ATPase_IIIA"/>
</dbReference>
<dbReference type="SUPFAM" id="SSF56784">
    <property type="entry name" value="HAD-like"/>
    <property type="match status" value="1"/>
</dbReference>
<dbReference type="EC" id="7.1.2.1" evidence="12"/>
<reference evidence="14" key="1">
    <citation type="submission" date="2015-04" db="EMBL/GenBank/DDBJ databases">
        <title>The genome sequence of the plant pathogenic Rhizarian Plasmodiophora brassicae reveals insights in its biotrophic life cycle and the origin of chitin synthesis.</title>
        <authorList>
            <person name="Schwelm A."/>
            <person name="Fogelqvist J."/>
            <person name="Knaust A."/>
            <person name="Julke S."/>
            <person name="Lilja T."/>
            <person name="Dhandapani V."/>
            <person name="Bonilla-Rosso G."/>
            <person name="Karlsson M."/>
            <person name="Shevchenko A."/>
            <person name="Choi S.R."/>
            <person name="Kim H.G."/>
            <person name="Park J.Y."/>
            <person name="Lim Y.P."/>
            <person name="Ludwig-Muller J."/>
            <person name="Dixelius C."/>
        </authorList>
    </citation>
    <scope>NUCLEOTIDE SEQUENCE</scope>
    <source>
        <tissue evidence="14">Potato root galls</tissue>
    </source>
</reference>
<feature type="domain" description="Cation-transporting P-type ATPase N-terminal" evidence="13">
    <location>
        <begin position="53"/>
        <end position="144"/>
    </location>
</feature>
<keyword evidence="7 12" id="KW-0067">ATP-binding</keyword>
<comment type="similarity">
    <text evidence="2 12">Belongs to the cation transport ATPase (P-type) (TC 3.A.3) family. Type IIIA subfamily.</text>
</comment>
<feature type="transmembrane region" description="Helical" evidence="12">
    <location>
        <begin position="730"/>
        <end position="750"/>
    </location>
</feature>
<dbReference type="SFLD" id="SFLDS00003">
    <property type="entry name" value="Haloacid_Dehalogenase"/>
    <property type="match status" value="1"/>
</dbReference>
<evidence type="ECO:0000256" key="4">
    <source>
        <dbReference type="ARBA" id="ARBA00022692"/>
    </source>
</evidence>
<dbReference type="InterPro" id="IPR008250">
    <property type="entry name" value="ATPase_P-typ_transduc_dom_A_sf"/>
</dbReference>
<dbReference type="FunFam" id="3.40.1110.10:FF:000005">
    <property type="entry name" value="Plasma membrane ATPase"/>
    <property type="match status" value="1"/>
</dbReference>
<organism evidence="14">
    <name type="scientific">Spongospora subterranea</name>
    <dbReference type="NCBI Taxonomy" id="70186"/>
    <lineage>
        <taxon>Eukaryota</taxon>
        <taxon>Sar</taxon>
        <taxon>Rhizaria</taxon>
        <taxon>Endomyxa</taxon>
        <taxon>Phytomyxea</taxon>
        <taxon>Plasmodiophorida</taxon>
        <taxon>Plasmodiophoridae</taxon>
        <taxon>Spongospora</taxon>
    </lineage>
</organism>
<dbReference type="PRINTS" id="PR00119">
    <property type="entry name" value="CATATPASE"/>
</dbReference>
<evidence type="ECO:0000256" key="11">
    <source>
        <dbReference type="ARBA" id="ARBA00023136"/>
    </source>
</evidence>
<evidence type="ECO:0000256" key="9">
    <source>
        <dbReference type="ARBA" id="ARBA00022967"/>
    </source>
</evidence>
<dbReference type="GO" id="GO:0005524">
    <property type="term" value="F:ATP binding"/>
    <property type="evidence" value="ECO:0007669"/>
    <property type="project" value="UniProtKB-UniRule"/>
</dbReference>
<dbReference type="PRINTS" id="PR00120">
    <property type="entry name" value="HATPASE"/>
</dbReference>
<evidence type="ECO:0000256" key="12">
    <source>
        <dbReference type="RuleBase" id="RU362083"/>
    </source>
</evidence>
<dbReference type="InterPro" id="IPR044492">
    <property type="entry name" value="P_typ_ATPase_HD_dom"/>
</dbReference>